<keyword evidence="2" id="KW-0673">Quorum sensing</keyword>
<evidence type="ECO:0000256" key="1">
    <source>
        <dbReference type="ARBA" id="ARBA00022475"/>
    </source>
</evidence>
<dbReference type="GO" id="GO:0006508">
    <property type="term" value="P:proteolysis"/>
    <property type="evidence" value="ECO:0007669"/>
    <property type="project" value="UniProtKB-KW"/>
</dbReference>
<keyword evidence="4 8" id="KW-0812">Transmembrane</keyword>
<evidence type="ECO:0000256" key="7">
    <source>
        <dbReference type="ARBA" id="ARBA00023136"/>
    </source>
</evidence>
<feature type="transmembrane region" description="Helical" evidence="8">
    <location>
        <begin position="41"/>
        <end position="67"/>
    </location>
</feature>
<evidence type="ECO:0000256" key="2">
    <source>
        <dbReference type="ARBA" id="ARBA00022654"/>
    </source>
</evidence>
<proteinExistence type="predicted"/>
<keyword evidence="3" id="KW-0645">Protease</keyword>
<organism evidence="9 10">
    <name type="scientific">Eubacterium maltosivorans</name>
    <dbReference type="NCBI Taxonomy" id="2041044"/>
    <lineage>
        <taxon>Bacteria</taxon>
        <taxon>Bacillati</taxon>
        <taxon>Bacillota</taxon>
        <taxon>Clostridia</taxon>
        <taxon>Eubacteriales</taxon>
        <taxon>Eubacteriaceae</taxon>
        <taxon>Eubacterium</taxon>
    </lineage>
</organism>
<evidence type="ECO:0000256" key="8">
    <source>
        <dbReference type="SAM" id="Phobius"/>
    </source>
</evidence>
<keyword evidence="10" id="KW-1185">Reference proteome</keyword>
<evidence type="ECO:0000256" key="4">
    <source>
        <dbReference type="ARBA" id="ARBA00022692"/>
    </source>
</evidence>
<dbReference type="SMART" id="SM00793">
    <property type="entry name" value="AgrB"/>
    <property type="match status" value="1"/>
</dbReference>
<gene>
    <name evidence="9" type="ORF">CPZ25_014245</name>
</gene>
<dbReference type="GO" id="GO:0008233">
    <property type="term" value="F:peptidase activity"/>
    <property type="evidence" value="ECO:0007669"/>
    <property type="project" value="UniProtKB-KW"/>
</dbReference>
<dbReference type="RefSeq" id="WP_096919052.1">
    <property type="nucleotide sequence ID" value="NZ_CP029487.1"/>
</dbReference>
<evidence type="ECO:0000256" key="5">
    <source>
        <dbReference type="ARBA" id="ARBA00022801"/>
    </source>
</evidence>
<dbReference type="AlphaFoldDB" id="A0A4P9CCG7"/>
<protein>
    <recommendedName>
        <fullName evidence="11">Accessory regulator AgrB</fullName>
    </recommendedName>
</protein>
<feature type="transmembrane region" description="Helical" evidence="8">
    <location>
        <begin position="103"/>
        <end position="124"/>
    </location>
</feature>
<keyword evidence="1" id="KW-1003">Cell membrane</keyword>
<evidence type="ECO:0000256" key="6">
    <source>
        <dbReference type="ARBA" id="ARBA00022989"/>
    </source>
</evidence>
<dbReference type="EMBL" id="CP029487">
    <property type="protein sequence ID" value="QCT72442.1"/>
    <property type="molecule type" value="Genomic_DNA"/>
</dbReference>
<feature type="transmembrane region" description="Helical" evidence="8">
    <location>
        <begin position="145"/>
        <end position="163"/>
    </location>
</feature>
<sequence>MFEKASEALIYQLKKREIVVDEDVEIYQFGIKVLMLKTVHYASMLLVGLLFGMLPETILFLIVYAAIRAYAGGYHADTRGVCYLLSWITILSVLLIARFCPAGAVAVVTAALTLSAFPVIYKWAPVENSAKPLDDAECTHYRKRARRILVAISACALLAGLVFNSRFGLVAAECLGLEALMMLLGLWKNGR</sequence>
<keyword evidence="6 8" id="KW-1133">Transmembrane helix</keyword>
<keyword evidence="5" id="KW-0378">Hydrolase</keyword>
<evidence type="ECO:0000256" key="3">
    <source>
        <dbReference type="ARBA" id="ARBA00022670"/>
    </source>
</evidence>
<accession>A0A4P9CCG7</accession>
<evidence type="ECO:0008006" key="11">
    <source>
        <dbReference type="Google" id="ProtNLM"/>
    </source>
</evidence>
<evidence type="ECO:0000313" key="9">
    <source>
        <dbReference type="EMBL" id="QCT72442.1"/>
    </source>
</evidence>
<evidence type="ECO:0000313" key="10">
    <source>
        <dbReference type="Proteomes" id="UP000218387"/>
    </source>
</evidence>
<keyword evidence="7 8" id="KW-0472">Membrane</keyword>
<dbReference type="GO" id="GO:0016020">
    <property type="term" value="C:membrane"/>
    <property type="evidence" value="ECO:0007669"/>
    <property type="project" value="InterPro"/>
</dbReference>
<name>A0A4P9CCG7_EUBML</name>
<feature type="transmembrane region" description="Helical" evidence="8">
    <location>
        <begin position="79"/>
        <end position="97"/>
    </location>
</feature>
<dbReference type="GO" id="GO:0009372">
    <property type="term" value="P:quorum sensing"/>
    <property type="evidence" value="ECO:0007669"/>
    <property type="project" value="UniProtKB-KW"/>
</dbReference>
<dbReference type="KEGG" id="emt:CPZ25_014245"/>
<dbReference type="Proteomes" id="UP000218387">
    <property type="component" value="Chromosome"/>
</dbReference>
<dbReference type="Pfam" id="PF04647">
    <property type="entry name" value="AgrB"/>
    <property type="match status" value="1"/>
</dbReference>
<dbReference type="InterPro" id="IPR006741">
    <property type="entry name" value="AgrB"/>
</dbReference>
<reference evidence="9 10" key="1">
    <citation type="submission" date="2018-05" db="EMBL/GenBank/DDBJ databases">
        <title>Genome comparison of Eubacterium sp.</title>
        <authorList>
            <person name="Feng Y."/>
            <person name="Sanchez-Andrea I."/>
            <person name="Stams A.J.M."/>
            <person name="De Vos W.M."/>
        </authorList>
    </citation>
    <scope>NUCLEOTIDE SEQUENCE [LARGE SCALE GENOMIC DNA]</scope>
    <source>
        <strain evidence="9 10">YI</strain>
    </source>
</reference>